<dbReference type="AlphaFoldDB" id="A0A1Y2IZB4"/>
<evidence type="ECO:0000256" key="1">
    <source>
        <dbReference type="ARBA" id="ARBA00022801"/>
    </source>
</evidence>
<dbReference type="InterPro" id="IPR029058">
    <property type="entry name" value="AB_hydrolase_fold"/>
</dbReference>
<proteinExistence type="inferred from homology"/>
<dbReference type="SUPFAM" id="SSF53474">
    <property type="entry name" value="alpha/beta-Hydrolases"/>
    <property type="match status" value="1"/>
</dbReference>
<dbReference type="Pfam" id="PF12697">
    <property type="entry name" value="Abhydrolase_6"/>
    <property type="match status" value="1"/>
</dbReference>
<dbReference type="EMBL" id="KZ084090">
    <property type="protein sequence ID" value="OSD06495.1"/>
    <property type="molecule type" value="Genomic_DNA"/>
</dbReference>
<organism evidence="4 5">
    <name type="scientific">Trametes coccinea (strain BRFM310)</name>
    <name type="common">Pycnoporus coccineus</name>
    <dbReference type="NCBI Taxonomy" id="1353009"/>
    <lineage>
        <taxon>Eukaryota</taxon>
        <taxon>Fungi</taxon>
        <taxon>Dikarya</taxon>
        <taxon>Basidiomycota</taxon>
        <taxon>Agaricomycotina</taxon>
        <taxon>Agaricomycetes</taxon>
        <taxon>Polyporales</taxon>
        <taxon>Polyporaceae</taxon>
        <taxon>Trametes</taxon>
    </lineage>
</organism>
<comment type="similarity">
    <text evidence="2">Belongs to the AB hydrolase superfamily. FUS2 hydrolase family.</text>
</comment>
<dbReference type="InterPro" id="IPR000073">
    <property type="entry name" value="AB_hydrolase_1"/>
</dbReference>
<keyword evidence="5" id="KW-1185">Reference proteome</keyword>
<dbReference type="Proteomes" id="UP000193067">
    <property type="component" value="Unassembled WGS sequence"/>
</dbReference>
<gene>
    <name evidence="4" type="ORF">PYCCODRAFT_1449912</name>
</gene>
<name>A0A1Y2IZB4_TRAC3</name>
<dbReference type="PANTHER" id="PTHR22946:SF9">
    <property type="entry name" value="POLYKETIDE TRANSFERASE AF380"/>
    <property type="match status" value="1"/>
</dbReference>
<evidence type="ECO:0000313" key="5">
    <source>
        <dbReference type="Proteomes" id="UP000193067"/>
    </source>
</evidence>
<dbReference type="Gene3D" id="3.40.50.1820">
    <property type="entry name" value="alpha/beta hydrolase"/>
    <property type="match status" value="1"/>
</dbReference>
<sequence length="313" mass="34213">MSATQPSDDAFEKGHIKIPSMTPGWLLDAWKYMPRSSSACAPSRGLPVIIMAHGICGNKLMSLAPYAETFACMGYAVVVFDYRRWGASGGTPRHVVYISEQLEDYRTVIKYCRLQPEFDPHKVILWGTSLSGGHVVTLASERELNPTAVISQCPYLGTGPSTEISWTFIKTILRGIQDVLRQAVGLHPTYIPAVAYPGQVGMLTKPGCVQGVQRIVADQRDFPNEVSASSLFELPFYNPTASAPRITCPALVVAAEHDNLCPLQAALELKALSPLVEVVVVPCHHFELYPGTSMHEKSVDAMKAFLLERVALA</sequence>
<dbReference type="PANTHER" id="PTHR22946">
    <property type="entry name" value="DIENELACTONE HYDROLASE DOMAIN-CONTAINING PROTEIN-RELATED"/>
    <property type="match status" value="1"/>
</dbReference>
<evidence type="ECO:0000256" key="2">
    <source>
        <dbReference type="ARBA" id="ARBA00038115"/>
    </source>
</evidence>
<protein>
    <submittedName>
        <fullName evidence="4">Alpha/beta-hydrolase</fullName>
    </submittedName>
</protein>
<dbReference type="InterPro" id="IPR050261">
    <property type="entry name" value="FrsA_esterase"/>
</dbReference>
<dbReference type="OrthoDB" id="2498029at2759"/>
<dbReference type="GO" id="GO:0016788">
    <property type="term" value="F:hydrolase activity, acting on ester bonds"/>
    <property type="evidence" value="ECO:0007669"/>
    <property type="project" value="UniProtKB-ARBA"/>
</dbReference>
<reference evidence="4 5" key="1">
    <citation type="journal article" date="2015" name="Biotechnol. Biofuels">
        <title>Enhanced degradation of softwood versus hardwood by the white-rot fungus Pycnoporus coccineus.</title>
        <authorList>
            <person name="Couturier M."/>
            <person name="Navarro D."/>
            <person name="Chevret D."/>
            <person name="Henrissat B."/>
            <person name="Piumi F."/>
            <person name="Ruiz-Duenas F.J."/>
            <person name="Martinez A.T."/>
            <person name="Grigoriev I.V."/>
            <person name="Riley R."/>
            <person name="Lipzen A."/>
            <person name="Berrin J.G."/>
            <person name="Master E.R."/>
            <person name="Rosso M.N."/>
        </authorList>
    </citation>
    <scope>NUCLEOTIDE SEQUENCE [LARGE SCALE GENOMIC DNA]</scope>
    <source>
        <strain evidence="4 5">BRFM310</strain>
    </source>
</reference>
<evidence type="ECO:0000313" key="4">
    <source>
        <dbReference type="EMBL" id="OSD06495.1"/>
    </source>
</evidence>
<accession>A0A1Y2IZB4</accession>
<feature type="domain" description="AB hydrolase-1" evidence="3">
    <location>
        <begin position="49"/>
        <end position="286"/>
    </location>
</feature>
<evidence type="ECO:0000259" key="3">
    <source>
        <dbReference type="Pfam" id="PF12697"/>
    </source>
</evidence>
<dbReference type="STRING" id="1353009.A0A1Y2IZB4"/>
<keyword evidence="1 4" id="KW-0378">Hydrolase</keyword>